<evidence type="ECO:0000313" key="5">
    <source>
        <dbReference type="EMBL" id="KAL1871944.1"/>
    </source>
</evidence>
<keyword evidence="2" id="KW-0342">GTP-binding</keyword>
<dbReference type="PROSITE" id="PS51718">
    <property type="entry name" value="G_DYNAMIN_2"/>
    <property type="match status" value="1"/>
</dbReference>
<evidence type="ECO:0000256" key="1">
    <source>
        <dbReference type="ARBA" id="ARBA00022741"/>
    </source>
</evidence>
<keyword evidence="6" id="KW-1185">Reference proteome</keyword>
<comment type="caution">
    <text evidence="5">The sequence shown here is derived from an EMBL/GenBank/DDBJ whole genome shotgun (WGS) entry which is preliminary data.</text>
</comment>
<dbReference type="CDD" id="cd08771">
    <property type="entry name" value="DLP_1"/>
    <property type="match status" value="1"/>
</dbReference>
<dbReference type="InterPro" id="IPR045063">
    <property type="entry name" value="Dynamin_N"/>
</dbReference>
<reference evidence="5 6" key="1">
    <citation type="journal article" date="2024" name="IMA Fungus">
        <title>IMA Genome - F19 : A genome assembly and annotation guide to empower mycologists, including annotated draft genome sequences of Ceratocystis pirilliformis, Diaporthe australafricana, Fusarium ophioides, Paecilomyces lecythidis, and Sporothrix stenoceras.</title>
        <authorList>
            <person name="Aylward J."/>
            <person name="Wilson A.M."/>
            <person name="Visagie C.M."/>
            <person name="Spraker J."/>
            <person name="Barnes I."/>
            <person name="Buitendag C."/>
            <person name="Ceriani C."/>
            <person name="Del Mar Angel L."/>
            <person name="du Plessis D."/>
            <person name="Fuchs T."/>
            <person name="Gasser K."/>
            <person name="Kramer D."/>
            <person name="Li W."/>
            <person name="Munsamy K."/>
            <person name="Piso A."/>
            <person name="Price J.L."/>
            <person name="Sonnekus B."/>
            <person name="Thomas C."/>
            <person name="van der Nest A."/>
            <person name="van Dijk A."/>
            <person name="van Heerden A."/>
            <person name="van Vuuren N."/>
            <person name="Yilmaz N."/>
            <person name="Duong T.A."/>
            <person name="van der Merwe N.A."/>
            <person name="Wingfield M.J."/>
            <person name="Wingfield B.D."/>
        </authorList>
    </citation>
    <scope>NUCLEOTIDE SEQUENCE [LARGE SCALE GENOMIC DNA]</scope>
    <source>
        <strain evidence="5 6">CMW 18300</strain>
    </source>
</reference>
<dbReference type="InterPro" id="IPR022812">
    <property type="entry name" value="Dynamin"/>
</dbReference>
<dbReference type="Proteomes" id="UP001583177">
    <property type="component" value="Unassembled WGS sequence"/>
</dbReference>
<keyword evidence="1" id="KW-0547">Nucleotide-binding</keyword>
<evidence type="ECO:0000259" key="3">
    <source>
        <dbReference type="PROSITE" id="PS51388"/>
    </source>
</evidence>
<dbReference type="InterPro" id="IPR001401">
    <property type="entry name" value="Dynamin_GTPase"/>
</dbReference>
<dbReference type="Pfam" id="PF01031">
    <property type="entry name" value="Dynamin_M"/>
    <property type="match status" value="1"/>
</dbReference>
<evidence type="ECO:0000256" key="2">
    <source>
        <dbReference type="ARBA" id="ARBA00023134"/>
    </source>
</evidence>
<dbReference type="EMBL" id="JAWRVE010000031">
    <property type="protein sequence ID" value="KAL1871944.1"/>
    <property type="molecule type" value="Genomic_DNA"/>
</dbReference>
<dbReference type="Pfam" id="PF00350">
    <property type="entry name" value="Dynamin_N"/>
    <property type="match status" value="1"/>
</dbReference>
<dbReference type="PROSITE" id="PS51388">
    <property type="entry name" value="GED"/>
    <property type="match status" value="1"/>
</dbReference>
<dbReference type="InterPro" id="IPR000375">
    <property type="entry name" value="Dynamin_stalk"/>
</dbReference>
<dbReference type="SUPFAM" id="SSF52540">
    <property type="entry name" value="P-loop containing nucleoside triphosphate hydrolases"/>
    <property type="match status" value="1"/>
</dbReference>
<gene>
    <name evidence="5" type="ORF">Daus18300_004580</name>
</gene>
<feature type="domain" description="Dynamin-type G" evidence="4">
    <location>
        <begin position="33"/>
        <end position="296"/>
    </location>
</feature>
<evidence type="ECO:0000313" key="6">
    <source>
        <dbReference type="Proteomes" id="UP001583177"/>
    </source>
</evidence>
<sequence>MSMNPSLQDFQSDEQCRVLDTVSKVRKCGLDGDLSLPQIVVCGDQSSGKSSVLEALTEIPFPTLTIKIIPDDARSQVEKFKLNRFSQSITNFNELPTMIENAKEVMGIANGGGAFVKDALCIEIQGPDRPHLTLVDIPGLIQSSTRGISKADVAVVSQITTNYIQQHRTICLAVISAANDAANQPILQRVREVDPKGERTLGVITKPDLLSPGSDSEAGFLELALNQNVVFDLGWHVLKNRKFEEKSFSIKERNASETEFFSTSNFQKLPQRSIGAPSLRSKLSHLLYEHVKNELPRLQAELRTKLDTAADDLKDLGEPRSTVMECRSFLGDMSMKFYKLCRAGVNGHYDHDWFKNSDTSIKSAGKVPDERFRAIVQAANKDFANKLREKGHKYHIGDNKSVMLSDSSKRQEQVTKAVALKCVKQALQRSRGTELLGNFNCNVVAELFWEQSEGWDEISNKHIDNVSGNCNRFLQLLLDHVAPANINNRIWSSTVLPALQQHKQDALAELGKLLFDRKSFPINYNHHYTDTIHQKRRERITKQLEKHMPDVYTLRHLDGPKKVIEKALQHWGTSAPVDMEDFSCEEALDCLLAIYKLQQKTFVANVTTQVIERHLVRNLDRIFSPKFALTLTDSQVERMVAEPQATKRARLTLQDKIQRFEEGMAILGEAIDI</sequence>
<evidence type="ECO:0008006" key="7">
    <source>
        <dbReference type="Google" id="ProtNLM"/>
    </source>
</evidence>
<feature type="domain" description="GED" evidence="3">
    <location>
        <begin position="584"/>
        <end position="673"/>
    </location>
</feature>
<proteinExistence type="predicted"/>
<accession>A0ABR3X7P2</accession>
<dbReference type="InterPro" id="IPR030381">
    <property type="entry name" value="G_DYNAMIN_dom"/>
</dbReference>
<organism evidence="5 6">
    <name type="scientific">Diaporthe australafricana</name>
    <dbReference type="NCBI Taxonomy" id="127596"/>
    <lineage>
        <taxon>Eukaryota</taxon>
        <taxon>Fungi</taxon>
        <taxon>Dikarya</taxon>
        <taxon>Ascomycota</taxon>
        <taxon>Pezizomycotina</taxon>
        <taxon>Sordariomycetes</taxon>
        <taxon>Sordariomycetidae</taxon>
        <taxon>Diaporthales</taxon>
        <taxon>Diaporthaceae</taxon>
        <taxon>Diaporthe</taxon>
    </lineage>
</organism>
<dbReference type="InterPro" id="IPR027417">
    <property type="entry name" value="P-loop_NTPase"/>
</dbReference>
<dbReference type="PRINTS" id="PR00195">
    <property type="entry name" value="DYNAMIN"/>
</dbReference>
<dbReference type="Gene3D" id="3.40.50.300">
    <property type="entry name" value="P-loop containing nucleotide triphosphate hydrolases"/>
    <property type="match status" value="1"/>
</dbReference>
<dbReference type="InterPro" id="IPR020850">
    <property type="entry name" value="GED_dom"/>
</dbReference>
<dbReference type="PANTHER" id="PTHR11566:SF66">
    <property type="entry name" value="INTERFERON-INDUCED GTP-BINDING PROTEIN MX"/>
    <property type="match status" value="1"/>
</dbReference>
<evidence type="ECO:0000259" key="4">
    <source>
        <dbReference type="PROSITE" id="PS51718"/>
    </source>
</evidence>
<protein>
    <recommendedName>
        <fullName evidence="7">Interferon-induced GTP-binding protein Mx</fullName>
    </recommendedName>
</protein>
<name>A0ABR3X7P2_9PEZI</name>
<dbReference type="PANTHER" id="PTHR11566">
    <property type="entry name" value="DYNAMIN"/>
    <property type="match status" value="1"/>
</dbReference>
<dbReference type="SMART" id="SM00053">
    <property type="entry name" value="DYNc"/>
    <property type="match status" value="1"/>
</dbReference>